<protein>
    <recommendedName>
        <fullName evidence="3">DUF4097 domain-containing protein</fullName>
    </recommendedName>
</protein>
<evidence type="ECO:0000256" key="1">
    <source>
        <dbReference type="SAM" id="MobiDB-lite"/>
    </source>
</evidence>
<dbReference type="Proteomes" id="UP000272464">
    <property type="component" value="Unassembled WGS sequence"/>
</dbReference>
<keyword evidence="2" id="KW-0812">Transmembrane</keyword>
<evidence type="ECO:0000313" key="4">
    <source>
        <dbReference type="EMBL" id="RUT28913.1"/>
    </source>
</evidence>
<feature type="domain" description="DUF4097" evidence="3">
    <location>
        <begin position="363"/>
        <end position="594"/>
    </location>
</feature>
<dbReference type="Pfam" id="PF13349">
    <property type="entry name" value="DUF4097"/>
    <property type="match status" value="1"/>
</dbReference>
<proteinExistence type="predicted"/>
<comment type="caution">
    <text evidence="4">The sequence shown here is derived from an EMBL/GenBank/DDBJ whole genome shotgun (WGS) entry which is preliminary data.</text>
</comment>
<dbReference type="AlphaFoldDB" id="A0A3S1B5X1"/>
<keyword evidence="2" id="KW-1133">Transmembrane helix</keyword>
<organism evidence="4 5">
    <name type="scientific">Paenibacillus zeisoli</name>
    <dbReference type="NCBI Taxonomy" id="2496267"/>
    <lineage>
        <taxon>Bacteria</taxon>
        <taxon>Bacillati</taxon>
        <taxon>Bacillota</taxon>
        <taxon>Bacilli</taxon>
        <taxon>Bacillales</taxon>
        <taxon>Paenibacillaceae</taxon>
        <taxon>Paenibacillus</taxon>
    </lineage>
</organism>
<gene>
    <name evidence="4" type="ORF">EJP77_16020</name>
</gene>
<feature type="transmembrane region" description="Helical" evidence="2">
    <location>
        <begin position="190"/>
        <end position="209"/>
    </location>
</feature>
<keyword evidence="5" id="KW-1185">Reference proteome</keyword>
<keyword evidence="2" id="KW-0472">Membrane</keyword>
<evidence type="ECO:0000256" key="2">
    <source>
        <dbReference type="SAM" id="Phobius"/>
    </source>
</evidence>
<dbReference type="OrthoDB" id="2640165at2"/>
<dbReference type="EMBL" id="RZNX01000008">
    <property type="protein sequence ID" value="RUT28913.1"/>
    <property type="molecule type" value="Genomic_DNA"/>
</dbReference>
<feature type="transmembrane region" description="Helical" evidence="2">
    <location>
        <begin position="251"/>
        <end position="271"/>
    </location>
</feature>
<feature type="transmembrane region" description="Helical" evidence="2">
    <location>
        <begin position="125"/>
        <end position="148"/>
    </location>
</feature>
<feature type="transmembrane region" description="Helical" evidence="2">
    <location>
        <begin position="57"/>
        <end position="76"/>
    </location>
</feature>
<name>A0A3S1B5X1_9BACL</name>
<feature type="transmembrane region" description="Helical" evidence="2">
    <location>
        <begin position="221"/>
        <end position="239"/>
    </location>
</feature>
<feature type="transmembrane region" description="Helical" evidence="2">
    <location>
        <begin position="82"/>
        <end position="104"/>
    </location>
</feature>
<feature type="region of interest" description="Disordered" evidence="1">
    <location>
        <begin position="1"/>
        <end position="24"/>
    </location>
</feature>
<feature type="transmembrane region" description="Helical" evidence="2">
    <location>
        <begin position="160"/>
        <end position="178"/>
    </location>
</feature>
<accession>A0A3S1B5X1</accession>
<feature type="transmembrane region" description="Helical" evidence="2">
    <location>
        <begin position="33"/>
        <end position="50"/>
    </location>
</feature>
<evidence type="ECO:0000259" key="3">
    <source>
        <dbReference type="Pfam" id="PF13349"/>
    </source>
</evidence>
<sequence length="603" mass="66724">MSLNLPPLSEEEVTGLPAKSSTGFKPRRRKRKFVAGLLAALFPGLGHLYLRMFRKGILLIYFIVIDVSAILYFSSVRFGVNVPLLILLALLIPVVYFYSVYSVLQNTDALNGRSTRKDTAEPKSGIMSHLGFGLLLIAGGLMVFAFHLKPPWLNVFFQYNAGYFTAAVLIVSGLWMIVHELPRRLIRTGRFTASLILVALGVLLILDQWIKQDYLLSLLKWWPVVLVLIGMEYIALYLWKRVSRPNQDRRLRFDLSGLLISLLLGISVFAVTQQDQYLHLWNRVSLDLTAAGSEFSDEKGYTEVQDPILIPIDIKSSEVVIDGINGRIAIERGPVQDIIVKPVIWIDGVQDEDAVKIAKDIKVQTSEGAKVDITVKDRTYGASGSRHPRVNLTVVIPENRKFDFNVSTTNGGISLVNLQATSDITLQTGRGNLYLNNVTGDVTGKTLSGRVELHNVTGKVDFETLGGKMIGMGIFGPVKFDTMIGDISIVHADNEISVNTRNGNISVDRAYYKLRAESLNGQIVIRSPIVGGDWTIYSAVGEIDLQIPELGDYSLSGSSGYGEIKTNLPFDIDNKTIKGEAAEGKYKIDVEGNSDLNVRKFTN</sequence>
<dbReference type="RefSeq" id="WP_127200261.1">
    <property type="nucleotide sequence ID" value="NZ_RZNX01000008.1"/>
</dbReference>
<evidence type="ECO:0000313" key="5">
    <source>
        <dbReference type="Proteomes" id="UP000272464"/>
    </source>
</evidence>
<reference evidence="4 5" key="1">
    <citation type="submission" date="2018-12" db="EMBL/GenBank/DDBJ databases">
        <authorList>
            <person name="Sun L."/>
            <person name="Chen Z."/>
        </authorList>
    </citation>
    <scope>NUCLEOTIDE SEQUENCE [LARGE SCALE GENOMIC DNA]</scope>
    <source>
        <strain evidence="4 5">3-5-3</strain>
    </source>
</reference>
<dbReference type="InterPro" id="IPR025164">
    <property type="entry name" value="Toastrack_DUF4097"/>
</dbReference>